<sequence>MDQAALPLNFYCRNARLCFKKATFAKKSQLFHDELNHLRQFETLVGTTIPEHPQFEDRKTEKQIVELQIFLSDAHRRVQELEGDANRSHVLGNLKSSPSSSKSDKSTPRSKSSAKSPRSADLSNASAVVQVPKSSKKSLRALPTMSKKADSLQQPKQQSWGVWTANSQNVILSPPSKKLSSSSYKSRKLAGDLKSPPSSSSRDAGFLLPIRSSSPDQRAEAILGGCALLASHLQSFEDGRDDLSPKRGETEASFPTTDKLSGSWRSKSRERMDYADSSIVEDDVKSSADKRTIGGRRFRFAADYFEKRLQGTLNHLQRHCPNTDEDTCGSSPSKVRLSTGKSHEAGLLEQGSSEESLPCLGNLHSNFSSSHKLLDMNVDFSAKDKFHPPSNEDNNSPEKEHFKAGADDAWTRKIVPAVEQKLSHEMLRARSSPGHSSSGSSRKKHKKKGILSVMDNAIRQAIVSDSDESNGSFSKDGAVKSTPKSPRVLQQRELSQEKHTKRSGEEAIHPHTPVFQGLQVEALEKKITSLQSLVGDLKRSVEGFTSRVEEEVGTWQCRVQGVETQMMSWRDHAEKELMGMKGNIQVEVQKKLEELTKALNKAERLLAETESRKENSKQRLESRLEECTARIDSLKRQVDSLMTDVKFSLNRDVKERVQDMSQGVKGDLDLLELGMSKDLESLRQELDARFDAFRDESEKARRAEKQHMEGLIEEKISKRLSPRMDVASGSKEKALAELKTELRAESERLRRAERQQIEALIEEKIERRLSQPMEIVSGGKEKVMADMKTELRLLWTEVDLLIKGREEIKDNMEQLNQIAEKAKEAIGKEQDLLKTENGSLKKQLQYFKKESMQTRIDNEDFKKDIELEVENLRGNIRRLKEEGEDVKESIDCLKKVRDDLIRENKSLRKLVEGMREESAARIREVEAVRRGNEEFEMLRGGAKDGNRDRALMERIEKLSQLYLGGLEEVRRDLTSMRIACDDRLEELESQWGEVKQQQQNNAESEESLRELVLDGLETRISHLESLLEKKETFDEERSKVQSTVAIIEKNREHAASALAQVAAASQKAEEFVSVTIGTFHSEMTNMKRHSVMIQEKLMSEKEAAAAALAELLRMRDHLGKETETTISFMSDAKSKTVQFHEGIEREREGLRGSIMMAEKEREAALTAAAEAAAAAHEAGKALDEISEVKRKSVSFSEHITEVFGETHTKYTKELEGQVSKARSHVELIEEEKRKSVGHIEGWRRMMMEEVDNAKSIVEGIQDEKRKSVGHIEGWRRLMMEEVDNAKSIVEGIQDEKRKSLGHIDGWKRLMMDEVNNAKMMMDEVNNAKTIVEGIHEEKRKSVCFAEATAVREKYELEEHKKITETTMQELANAISEMSESLDSKLHSISQRQAHAEQQDELFGREIGNISEKIKEAFFKLDKVSQETSQFAQELQSSKAYGEQESRERREMLQKDISALESVVKETVAEQVTVVDKVKKIESAQKDLVHSVEGIQASTQELQKSGTAWLQKYDTAAGILQDIEKRLSNVENASVDDDNPNQQLHNVTRGHQIAPTEKQRLIRLYRELSGFLQKMKTSEGKMENLNTDDCFEDEWAKTFSDKIAALDVRVKHVESDAFPKLKMLETKTEELSVGMHSALEGSQVAESKCGALGAELVKVFRMLASSRKESPTKMMTGDGPDEDNEQHHPQHRSRCVRPHHSGVKSKTISSHAACTYCKRAAMKGSNDLVDCTKEHQDLDHMQADILDNNFLDGRKAGYYFDGSNSDNMSPSMDRSYKESGFQGRPIGEGHDINHAKAYHGGEDGLIEKANKRNAGQNEKSHRKGEPLEKLDDFEALEHLLGKRNISELKSYEGKLPITHEKLEDKRIECAKKDVTHTGSGKNCQSTNIRLDAGKIQVNVSHRSAVLSGSRLTKRGDAISVRP</sequence>
<reference evidence="3" key="1">
    <citation type="submission" date="2021-01" db="EMBL/GenBank/DDBJ databases">
        <title>Adiantum capillus-veneris genome.</title>
        <authorList>
            <person name="Fang Y."/>
            <person name="Liao Q."/>
        </authorList>
    </citation>
    <scope>NUCLEOTIDE SEQUENCE</scope>
    <source>
        <strain evidence="3">H3</strain>
        <tissue evidence="3">Leaf</tissue>
    </source>
</reference>
<keyword evidence="4" id="KW-1185">Reference proteome</keyword>
<protein>
    <submittedName>
        <fullName evidence="3">Uncharacterized protein</fullName>
    </submittedName>
</protein>
<feature type="compositionally biased region" description="Polar residues" evidence="2">
    <location>
        <begin position="151"/>
        <end position="160"/>
    </location>
</feature>
<feature type="compositionally biased region" description="Low complexity" evidence="2">
    <location>
        <begin position="109"/>
        <end position="120"/>
    </location>
</feature>
<feature type="region of interest" description="Disordered" evidence="2">
    <location>
        <begin position="82"/>
        <end position="160"/>
    </location>
</feature>
<feature type="compositionally biased region" description="Basic and acidic residues" evidence="2">
    <location>
        <begin position="396"/>
        <end position="408"/>
    </location>
</feature>
<feature type="compositionally biased region" description="Low complexity" evidence="2">
    <location>
        <begin position="430"/>
        <end position="440"/>
    </location>
</feature>
<proteinExistence type="predicted"/>
<keyword evidence="1" id="KW-0175">Coiled coil</keyword>
<feature type="compositionally biased region" description="Basic residues" evidence="2">
    <location>
        <begin position="1688"/>
        <end position="1701"/>
    </location>
</feature>
<feature type="region of interest" description="Disordered" evidence="2">
    <location>
        <begin position="462"/>
        <end position="508"/>
    </location>
</feature>
<feature type="compositionally biased region" description="Basic and acidic residues" evidence="2">
    <location>
        <begin position="494"/>
        <end position="508"/>
    </location>
</feature>
<dbReference type="Proteomes" id="UP000886520">
    <property type="component" value="Chromosome 1"/>
</dbReference>
<feature type="region of interest" description="Disordered" evidence="2">
    <location>
        <begin position="1667"/>
        <end position="1701"/>
    </location>
</feature>
<feature type="coiled-coil region" evidence="1">
    <location>
        <begin position="805"/>
        <end position="832"/>
    </location>
</feature>
<evidence type="ECO:0000313" key="4">
    <source>
        <dbReference type="Proteomes" id="UP000886520"/>
    </source>
</evidence>
<feature type="compositionally biased region" description="Low complexity" evidence="2">
    <location>
        <begin position="172"/>
        <end position="184"/>
    </location>
</feature>
<feature type="coiled-coil region" evidence="1">
    <location>
        <begin position="862"/>
        <end position="917"/>
    </location>
</feature>
<comment type="caution">
    <text evidence="3">The sequence shown here is derived from an EMBL/GenBank/DDBJ whole genome shotgun (WGS) entry which is preliminary data.</text>
</comment>
<organism evidence="3 4">
    <name type="scientific">Adiantum capillus-veneris</name>
    <name type="common">Maidenhair fern</name>
    <dbReference type="NCBI Taxonomy" id="13818"/>
    <lineage>
        <taxon>Eukaryota</taxon>
        <taxon>Viridiplantae</taxon>
        <taxon>Streptophyta</taxon>
        <taxon>Embryophyta</taxon>
        <taxon>Tracheophyta</taxon>
        <taxon>Polypodiopsida</taxon>
        <taxon>Polypodiidae</taxon>
        <taxon>Polypodiales</taxon>
        <taxon>Pteridineae</taxon>
        <taxon>Pteridaceae</taxon>
        <taxon>Vittarioideae</taxon>
        <taxon>Adiantum</taxon>
    </lineage>
</organism>
<gene>
    <name evidence="3" type="ORF">GOP47_0001246</name>
</gene>
<feature type="coiled-coil region" evidence="1">
    <location>
        <begin position="585"/>
        <end position="644"/>
    </location>
</feature>
<evidence type="ECO:0000256" key="1">
    <source>
        <dbReference type="SAM" id="Coils"/>
    </source>
</evidence>
<dbReference type="OrthoDB" id="1911011at2759"/>
<dbReference type="EMBL" id="JABFUD020000001">
    <property type="protein sequence ID" value="KAI5085077.1"/>
    <property type="molecule type" value="Genomic_DNA"/>
</dbReference>
<evidence type="ECO:0000256" key="2">
    <source>
        <dbReference type="SAM" id="MobiDB-lite"/>
    </source>
</evidence>
<feature type="coiled-coil region" evidence="1">
    <location>
        <begin position="676"/>
        <end position="703"/>
    </location>
</feature>
<feature type="coiled-coil region" evidence="1">
    <location>
        <begin position="735"/>
        <end position="763"/>
    </location>
</feature>
<dbReference type="Gene3D" id="1.10.287.1490">
    <property type="match status" value="1"/>
</dbReference>
<feature type="region of interest" description="Disordered" evidence="2">
    <location>
        <begin position="239"/>
        <end position="265"/>
    </location>
</feature>
<name>A0A9D4VGQ2_ADICA</name>
<feature type="region of interest" description="Disordered" evidence="2">
    <location>
        <begin position="172"/>
        <end position="209"/>
    </location>
</feature>
<evidence type="ECO:0000313" key="3">
    <source>
        <dbReference type="EMBL" id="KAI5085077.1"/>
    </source>
</evidence>
<feature type="compositionally biased region" description="Basic and acidic residues" evidence="2">
    <location>
        <begin position="239"/>
        <end position="250"/>
    </location>
</feature>
<feature type="region of interest" description="Disordered" evidence="2">
    <location>
        <begin position="424"/>
        <end position="448"/>
    </location>
</feature>
<accession>A0A9D4VGQ2</accession>
<feature type="region of interest" description="Disordered" evidence="2">
    <location>
        <begin position="384"/>
        <end position="408"/>
    </location>
</feature>
<feature type="compositionally biased region" description="Polar residues" evidence="2">
    <location>
        <begin position="253"/>
        <end position="265"/>
    </location>
</feature>